<name>B3E8D7_TRIL1</name>
<feature type="chain" id="PRO_5002786050" evidence="1">
    <location>
        <begin position="22"/>
        <end position="998"/>
    </location>
</feature>
<dbReference type="HOGENOM" id="CLU_300116_0_0_7"/>
<dbReference type="EMBL" id="CP001089">
    <property type="protein sequence ID" value="ACD95174.1"/>
    <property type="molecule type" value="Genomic_DNA"/>
</dbReference>
<accession>B3E8D7</accession>
<keyword evidence="3" id="KW-0645">Protease</keyword>
<dbReference type="AlphaFoldDB" id="B3E8D7"/>
<dbReference type="OrthoDB" id="5523924at2"/>
<keyword evidence="3" id="KW-0378">Hydrolase</keyword>
<dbReference type="NCBIfam" id="TIGR03296">
    <property type="entry name" value="M6dom_TIGR03296"/>
    <property type="match status" value="1"/>
</dbReference>
<dbReference type="PANTHER" id="PTHR41775:SF1">
    <property type="entry name" value="PEPTIDASE M6-LIKE DOMAIN-CONTAINING PROTEIN"/>
    <property type="match status" value="1"/>
</dbReference>
<dbReference type="RefSeq" id="WP_012469516.1">
    <property type="nucleotide sequence ID" value="NC_010814.1"/>
</dbReference>
<dbReference type="SUPFAM" id="SSF49899">
    <property type="entry name" value="Concanavalin A-like lectins/glucanases"/>
    <property type="match status" value="1"/>
</dbReference>
<feature type="domain" description="Bacterial repeat" evidence="2">
    <location>
        <begin position="567"/>
        <end position="638"/>
    </location>
</feature>
<sequence>MLNKIIIFVIGISLCATQLHAGPASPDLIEVTQPDGSSFKIRKQGDEFQNWSETEAGHTVLKNKKTKEWEYATKNADGSLGLSGQKVMPQQKAPADLPKRLKPQRNTEAEKLLSEHIRNTYQQRLNQASATPSSGISAGTGNWVPFPVSGNRNLLIVLVNFADRTMTTTTPASWSAKIFDTTAGAKSVAKYFKDNSFSTLNVLPATHTQSATPGVVSVTVADNHPNSGNSYDYTSETTILNHALAQAASYVNFASFDTNNNGTLEQSELSIYFIYAGYEDSGSDKTPKIWAHAWGGYDVLASGKYVTRWAINGELNNSDVQHPMGVIAHELGHALCGLPDLYDTSYSNGGMGHFSLMAGGSWGADIGEYSGVTPTALDAWTREYLGWATPVTPTSSGNLSLAHPLSSQNAVYKFVSPLISSTEYFLVENRQPTGWDLGLRSYLGSGWLGGLLITHIDITSGSVGGNDINDYETNNVAGGGHQGVVPVQASTANCNMLTTTSRGCSTTLYYSSNNASWGPVTTPNSNYYSGTATNFSLTGISAQAATMTGSISFIPPLTKTLTVSKGSTGSGTVSSSPAGISCGSTCSASFLQNETVTLTAAADAGSIFTGWSGGGCSGTGTCVVSLANDTTVTASFATATTLISENFDSVTAPSIPSFWSTNIVTGSYNWATSTDAVTPHSGANALYYNSYWAPSGSAAALISPSFSLATTTNNTISFWMYRDTNGSSYADRVEIYVNNSNSLTNATLLGTVNRATALAPAVNSYGWYNYSFTIPESFNSATNFLIIKSISAYGYNIYIDDISVTGIPLLQYTLTVNHAYTAAGAIKGGGSINGSGISCSAVNGGSKTGTCSVSLDDGSTVTLAAAADANSTFNGWTGGGCSGTDGCSFTIASDTTVTGTFAGAYKTKISGGNGYDTLTLAHGNAADNATILARELHNATSLAAEPFTENLTVTKPITLKGGYNAAFSSNAGLYSTLAGILTIGGTSGSLTVENLIIK</sequence>
<dbReference type="STRING" id="398767.Glov_1455"/>
<evidence type="ECO:0000256" key="1">
    <source>
        <dbReference type="SAM" id="SignalP"/>
    </source>
</evidence>
<dbReference type="Pfam" id="PF18998">
    <property type="entry name" value="Flg_new_2"/>
    <property type="match status" value="2"/>
</dbReference>
<dbReference type="InterPro" id="IPR008757">
    <property type="entry name" value="Peptidase_M6-like_domain"/>
</dbReference>
<reference evidence="3 4" key="1">
    <citation type="submission" date="2008-05" db="EMBL/GenBank/DDBJ databases">
        <title>Complete sequence of chromosome of Geobacter lovleyi SZ.</title>
        <authorList>
            <consortium name="US DOE Joint Genome Institute"/>
            <person name="Lucas S."/>
            <person name="Copeland A."/>
            <person name="Lapidus A."/>
            <person name="Glavina del Rio T."/>
            <person name="Dalin E."/>
            <person name="Tice H."/>
            <person name="Bruce D."/>
            <person name="Goodwin L."/>
            <person name="Pitluck S."/>
            <person name="Chertkov O."/>
            <person name="Meincke L."/>
            <person name="Brettin T."/>
            <person name="Detter J.C."/>
            <person name="Han C."/>
            <person name="Tapia R."/>
            <person name="Kuske C.R."/>
            <person name="Schmutz J."/>
            <person name="Larimer F."/>
            <person name="Land M."/>
            <person name="Hauser L."/>
            <person name="Kyrpides N."/>
            <person name="Mikhailova N."/>
            <person name="Sung Y."/>
            <person name="Fletcher K.E."/>
            <person name="Ritalahti K.M."/>
            <person name="Loeffler F.E."/>
            <person name="Richardson P."/>
        </authorList>
    </citation>
    <scope>NUCLEOTIDE SEQUENCE [LARGE SCALE GENOMIC DNA]</scope>
    <source>
        <strain evidence="4">ATCC BAA-1151 / DSM 17278 / SZ</strain>
    </source>
</reference>
<dbReference type="GO" id="GO:0006508">
    <property type="term" value="P:proteolysis"/>
    <property type="evidence" value="ECO:0007669"/>
    <property type="project" value="UniProtKB-KW"/>
</dbReference>
<keyword evidence="1" id="KW-0732">Signal</keyword>
<gene>
    <name evidence="3" type="ordered locus">Glov_1455</name>
</gene>
<dbReference type="PANTHER" id="PTHR41775">
    <property type="entry name" value="SECRETED PROTEIN-RELATED"/>
    <property type="match status" value="1"/>
</dbReference>
<organism evidence="3 4">
    <name type="scientific">Trichlorobacter lovleyi (strain ATCC BAA-1151 / DSM 17278 / SZ)</name>
    <name type="common">Geobacter lovleyi</name>
    <dbReference type="NCBI Taxonomy" id="398767"/>
    <lineage>
        <taxon>Bacteria</taxon>
        <taxon>Pseudomonadati</taxon>
        <taxon>Thermodesulfobacteriota</taxon>
        <taxon>Desulfuromonadia</taxon>
        <taxon>Geobacterales</taxon>
        <taxon>Geobacteraceae</taxon>
        <taxon>Trichlorobacter</taxon>
    </lineage>
</organism>
<evidence type="ECO:0000313" key="4">
    <source>
        <dbReference type="Proteomes" id="UP000002420"/>
    </source>
</evidence>
<protein>
    <submittedName>
        <fullName evidence="3">M6 family metalloprotease domain protein</fullName>
    </submittedName>
</protein>
<dbReference type="eggNOG" id="COG4412">
    <property type="taxonomic scope" value="Bacteria"/>
</dbReference>
<feature type="signal peptide" evidence="1">
    <location>
        <begin position="1"/>
        <end position="21"/>
    </location>
</feature>
<dbReference type="Gene3D" id="2.60.120.200">
    <property type="match status" value="1"/>
</dbReference>
<evidence type="ECO:0000259" key="2">
    <source>
        <dbReference type="Pfam" id="PF18998"/>
    </source>
</evidence>
<dbReference type="Proteomes" id="UP000002420">
    <property type="component" value="Chromosome"/>
</dbReference>
<keyword evidence="4" id="KW-1185">Reference proteome</keyword>
<dbReference type="InterPro" id="IPR044060">
    <property type="entry name" value="Bacterial_rp_domain"/>
</dbReference>
<dbReference type="InterPro" id="IPR013320">
    <property type="entry name" value="ConA-like_dom_sf"/>
</dbReference>
<dbReference type="GO" id="GO:0008237">
    <property type="term" value="F:metallopeptidase activity"/>
    <property type="evidence" value="ECO:0007669"/>
    <property type="project" value="UniProtKB-KW"/>
</dbReference>
<dbReference type="PROSITE" id="PS00018">
    <property type="entry name" value="EF_HAND_1"/>
    <property type="match status" value="1"/>
</dbReference>
<evidence type="ECO:0000313" key="3">
    <source>
        <dbReference type="EMBL" id="ACD95174.1"/>
    </source>
</evidence>
<dbReference type="KEGG" id="glo:Glov_1455"/>
<dbReference type="InterPro" id="IPR018247">
    <property type="entry name" value="EF_Hand_1_Ca_BS"/>
</dbReference>
<feature type="domain" description="Bacterial repeat" evidence="2">
    <location>
        <begin position="838"/>
        <end position="902"/>
    </location>
</feature>
<proteinExistence type="predicted"/>
<keyword evidence="3" id="KW-0482">Metalloprotease</keyword>
<dbReference type="SUPFAM" id="SSF55486">
    <property type="entry name" value="Metalloproteases ('zincins'), catalytic domain"/>
    <property type="match status" value="1"/>
</dbReference>